<evidence type="ECO:0000256" key="2">
    <source>
        <dbReference type="ARBA" id="ARBA00004613"/>
    </source>
</evidence>
<feature type="signal peptide" evidence="9">
    <location>
        <begin position="1"/>
        <end position="27"/>
    </location>
</feature>
<dbReference type="Pfam" id="PF26410">
    <property type="entry name" value="GH5_mannosidase"/>
    <property type="match status" value="1"/>
</dbReference>
<comment type="subcellular location">
    <subcellularLocation>
        <location evidence="2">Secreted</location>
    </subcellularLocation>
</comment>
<evidence type="ECO:0000256" key="9">
    <source>
        <dbReference type="SAM" id="SignalP"/>
    </source>
</evidence>
<reference evidence="11 12" key="1">
    <citation type="submission" date="2024-06" db="EMBL/GenBank/DDBJ databases">
        <authorList>
            <person name="Kraege A."/>
            <person name="Thomma B."/>
        </authorList>
    </citation>
    <scope>NUCLEOTIDE SEQUENCE [LARGE SCALE GENOMIC DNA]</scope>
</reference>
<dbReference type="InterPro" id="IPR017853">
    <property type="entry name" value="GH"/>
</dbReference>
<organism evidence="11 12">
    <name type="scientific">Coccomyxa viridis</name>
    <dbReference type="NCBI Taxonomy" id="1274662"/>
    <lineage>
        <taxon>Eukaryota</taxon>
        <taxon>Viridiplantae</taxon>
        <taxon>Chlorophyta</taxon>
        <taxon>core chlorophytes</taxon>
        <taxon>Trebouxiophyceae</taxon>
        <taxon>Trebouxiophyceae incertae sedis</taxon>
        <taxon>Coccomyxaceae</taxon>
        <taxon>Coccomyxa</taxon>
    </lineage>
</organism>
<keyword evidence="6 9" id="KW-0732">Signal</keyword>
<dbReference type="InterPro" id="IPR018087">
    <property type="entry name" value="Glyco_hydro_5_CS"/>
</dbReference>
<keyword evidence="8" id="KW-0326">Glycosidase</keyword>
<dbReference type="SUPFAM" id="SSF51445">
    <property type="entry name" value="(Trans)glycosidases"/>
    <property type="match status" value="1"/>
</dbReference>
<name>A0ABP1GE39_9CHLO</name>
<keyword evidence="7" id="KW-0378">Hydrolase</keyword>
<evidence type="ECO:0000256" key="1">
    <source>
        <dbReference type="ARBA" id="ARBA00001678"/>
    </source>
</evidence>
<evidence type="ECO:0000256" key="3">
    <source>
        <dbReference type="ARBA" id="ARBA00005641"/>
    </source>
</evidence>
<evidence type="ECO:0000256" key="5">
    <source>
        <dbReference type="ARBA" id="ARBA00022525"/>
    </source>
</evidence>
<dbReference type="EC" id="3.2.1.78" evidence="4"/>
<evidence type="ECO:0000256" key="6">
    <source>
        <dbReference type="ARBA" id="ARBA00022729"/>
    </source>
</evidence>
<gene>
    <name evidence="11" type="primary">g12876</name>
    <name evidence="11" type="ORF">VP750_LOCUS11438</name>
</gene>
<dbReference type="Proteomes" id="UP001497392">
    <property type="component" value="Unassembled WGS sequence"/>
</dbReference>
<sequence>MGSITSGCGAAVLLVLILAGLSGHSLGQTVNTSSGITDFVIRKGARLQAGGQNFYITGFNNYYLPTYSAWVDGGRKDDVDIVFRDAQKLGLNALRTWAFSDGADQWNAIQPHLGELNNTILSQGLDRVIAQASARGIRVILTLTNYWPDYGGPPTWAKWFNRSSIVEFYQDPTIRAGIKAYMRSIVMRNNTVTGRLYRDEPAILAWDIMNEPLFPGDDTGKLLTDWVDDMATYLKSIDNNHLVMVASFGYYGASSPASLVSQNPTEMVIVQDQDTRLFPVAQICQGEDSSAIASLQNIDLSDMHIYPELWAFCDNSTCNFNLEGPGPYQIAANISSEGFLELCSLECRLSFMQRWIRSHLQECKRIGKPLIITEFGAFKPMSFRNSVYKTLYDELSRAKDLGLPVAGSLFWMLEAPAHNGSAHDSYAIFTNSSMYTHNPQRPQPMPPAHPPKGPDPVFYEQKALLQCASARIPVPFSADVDSNDDGWETTLNIISQQAHQLTGSA</sequence>
<evidence type="ECO:0000259" key="10">
    <source>
        <dbReference type="Pfam" id="PF26410"/>
    </source>
</evidence>
<evidence type="ECO:0000256" key="4">
    <source>
        <dbReference type="ARBA" id="ARBA00012706"/>
    </source>
</evidence>
<dbReference type="PROSITE" id="PS00659">
    <property type="entry name" value="GLYCOSYL_HYDROL_F5"/>
    <property type="match status" value="1"/>
</dbReference>
<keyword evidence="5" id="KW-0964">Secreted</keyword>
<dbReference type="PANTHER" id="PTHR31451">
    <property type="match status" value="1"/>
</dbReference>
<comment type="similarity">
    <text evidence="3">Belongs to the glycosyl hydrolase 5 (cellulase A) family.</text>
</comment>
<proteinExistence type="inferred from homology"/>
<dbReference type="PANTHER" id="PTHR31451:SF39">
    <property type="entry name" value="MANNAN ENDO-1,4-BETA-MANNOSIDASE 1"/>
    <property type="match status" value="1"/>
</dbReference>
<evidence type="ECO:0000256" key="7">
    <source>
        <dbReference type="ARBA" id="ARBA00022801"/>
    </source>
</evidence>
<comment type="caution">
    <text evidence="11">The sequence shown here is derived from an EMBL/GenBank/DDBJ whole genome shotgun (WGS) entry which is preliminary data.</text>
</comment>
<accession>A0ABP1GE39</accession>
<evidence type="ECO:0000256" key="8">
    <source>
        <dbReference type="ARBA" id="ARBA00023295"/>
    </source>
</evidence>
<feature type="chain" id="PRO_5046063729" description="mannan endo-1,4-beta-mannosidase" evidence="9">
    <location>
        <begin position="28"/>
        <end position="505"/>
    </location>
</feature>
<evidence type="ECO:0000313" key="12">
    <source>
        <dbReference type="Proteomes" id="UP001497392"/>
    </source>
</evidence>
<keyword evidence="12" id="KW-1185">Reference proteome</keyword>
<dbReference type="InterPro" id="IPR001547">
    <property type="entry name" value="Glyco_hydro_5"/>
</dbReference>
<protein>
    <recommendedName>
        <fullName evidence="4">mannan endo-1,4-beta-mannosidase</fullName>
        <ecNumber evidence="4">3.2.1.78</ecNumber>
    </recommendedName>
</protein>
<dbReference type="Gene3D" id="3.20.20.80">
    <property type="entry name" value="Glycosidases"/>
    <property type="match status" value="1"/>
</dbReference>
<evidence type="ECO:0000313" key="11">
    <source>
        <dbReference type="EMBL" id="CAL5229532.1"/>
    </source>
</evidence>
<comment type="catalytic activity">
    <reaction evidence="1">
        <text>Random hydrolysis of (1-&gt;4)-beta-D-mannosidic linkages in mannans, galactomannans and glucomannans.</text>
        <dbReference type="EC" id="3.2.1.78"/>
    </reaction>
</comment>
<feature type="domain" description="Glycoside hydrolase family 5" evidence="10">
    <location>
        <begin position="38"/>
        <end position="254"/>
    </location>
</feature>
<dbReference type="EMBL" id="CAXHTA020000021">
    <property type="protein sequence ID" value="CAL5229532.1"/>
    <property type="molecule type" value="Genomic_DNA"/>
</dbReference>
<dbReference type="InterPro" id="IPR045053">
    <property type="entry name" value="MAN-like"/>
</dbReference>